<dbReference type="GO" id="GO:0005576">
    <property type="term" value="C:extracellular region"/>
    <property type="evidence" value="ECO:0007669"/>
    <property type="project" value="UniProtKB-SubCell"/>
</dbReference>
<dbReference type="PANTHER" id="PTHR31683:SF18">
    <property type="entry name" value="PECTATE LYASE 21-RELATED"/>
    <property type="match status" value="1"/>
</dbReference>
<evidence type="ECO:0000259" key="13">
    <source>
        <dbReference type="SMART" id="SM00656"/>
    </source>
</evidence>
<evidence type="ECO:0000256" key="6">
    <source>
        <dbReference type="ARBA" id="ARBA00022525"/>
    </source>
</evidence>
<dbReference type="InterPro" id="IPR002022">
    <property type="entry name" value="Pec_lyase"/>
</dbReference>
<evidence type="ECO:0000256" key="3">
    <source>
        <dbReference type="ARBA" id="ARBA00004613"/>
    </source>
</evidence>
<dbReference type="Proteomes" id="UP000054321">
    <property type="component" value="Unassembled WGS sequence"/>
</dbReference>
<evidence type="ECO:0000313" key="14">
    <source>
        <dbReference type="EMBL" id="KIN02412.1"/>
    </source>
</evidence>
<dbReference type="InterPro" id="IPR012334">
    <property type="entry name" value="Pectin_lyas_fold"/>
</dbReference>
<dbReference type="PANTHER" id="PTHR31683">
    <property type="entry name" value="PECTATE LYASE 18-RELATED"/>
    <property type="match status" value="1"/>
</dbReference>
<gene>
    <name evidence="14" type="ORF">OIDMADRAFT_144959</name>
</gene>
<keyword evidence="10 11" id="KW-0456">Lyase</keyword>
<organism evidence="14 15">
    <name type="scientific">Oidiodendron maius (strain Zn)</name>
    <dbReference type="NCBI Taxonomy" id="913774"/>
    <lineage>
        <taxon>Eukaryota</taxon>
        <taxon>Fungi</taxon>
        <taxon>Dikarya</taxon>
        <taxon>Ascomycota</taxon>
        <taxon>Pezizomycotina</taxon>
        <taxon>Leotiomycetes</taxon>
        <taxon>Leotiomycetes incertae sedis</taxon>
        <taxon>Myxotrichaceae</taxon>
        <taxon>Oidiodendron</taxon>
    </lineage>
</organism>
<dbReference type="OrthoDB" id="1637350at2759"/>
<comment type="similarity">
    <text evidence="4 11">Belongs to the polysaccharide lyase 1 family.</text>
</comment>
<proteinExistence type="inferred from homology"/>
<dbReference type="HOGENOM" id="CLU_021894_1_0_1"/>
<evidence type="ECO:0000256" key="7">
    <source>
        <dbReference type="ARBA" id="ARBA00022723"/>
    </source>
</evidence>
<keyword evidence="6 11" id="KW-0964">Secreted</keyword>
<evidence type="ECO:0000256" key="4">
    <source>
        <dbReference type="ARBA" id="ARBA00010980"/>
    </source>
</evidence>
<evidence type="ECO:0000256" key="9">
    <source>
        <dbReference type="ARBA" id="ARBA00022837"/>
    </source>
</evidence>
<evidence type="ECO:0000256" key="11">
    <source>
        <dbReference type="RuleBase" id="RU361173"/>
    </source>
</evidence>
<evidence type="ECO:0000256" key="10">
    <source>
        <dbReference type="ARBA" id="ARBA00023239"/>
    </source>
</evidence>
<protein>
    <recommendedName>
        <fullName evidence="5">pectate lyase</fullName>
        <ecNumber evidence="5">4.2.2.2</ecNumber>
    </recommendedName>
</protein>
<feature type="signal peptide" evidence="12">
    <location>
        <begin position="1"/>
        <end position="19"/>
    </location>
</feature>
<dbReference type="Gene3D" id="2.160.20.10">
    <property type="entry name" value="Single-stranded right-handed beta-helix, Pectin lyase-like"/>
    <property type="match status" value="1"/>
</dbReference>
<dbReference type="STRING" id="913774.A0A0C3HJ77"/>
<name>A0A0C3HJ77_OIDMZ</name>
<comment type="catalytic activity">
    <reaction evidence="1">
        <text>Eliminative cleavage of (1-&gt;4)-alpha-D-galacturonan to give oligosaccharides with 4-deoxy-alpha-D-galact-4-enuronosyl groups at their non-reducing ends.</text>
        <dbReference type="EC" id="4.2.2.2"/>
    </reaction>
</comment>
<keyword evidence="8 12" id="KW-0732">Signal</keyword>
<dbReference type="GO" id="GO:0000272">
    <property type="term" value="P:polysaccharide catabolic process"/>
    <property type="evidence" value="ECO:0007669"/>
    <property type="project" value="UniProtKB-KW"/>
</dbReference>
<reference evidence="15" key="2">
    <citation type="submission" date="2015-01" db="EMBL/GenBank/DDBJ databases">
        <title>Evolutionary Origins and Diversification of the Mycorrhizal Mutualists.</title>
        <authorList>
            <consortium name="DOE Joint Genome Institute"/>
            <consortium name="Mycorrhizal Genomics Consortium"/>
            <person name="Kohler A."/>
            <person name="Kuo A."/>
            <person name="Nagy L.G."/>
            <person name="Floudas D."/>
            <person name="Copeland A."/>
            <person name="Barry K.W."/>
            <person name="Cichocki N."/>
            <person name="Veneault-Fourrey C."/>
            <person name="LaButti K."/>
            <person name="Lindquist E.A."/>
            <person name="Lipzen A."/>
            <person name="Lundell T."/>
            <person name="Morin E."/>
            <person name="Murat C."/>
            <person name="Riley R."/>
            <person name="Ohm R."/>
            <person name="Sun H."/>
            <person name="Tunlid A."/>
            <person name="Henrissat B."/>
            <person name="Grigoriev I.V."/>
            <person name="Hibbett D.S."/>
            <person name="Martin F."/>
        </authorList>
    </citation>
    <scope>NUCLEOTIDE SEQUENCE [LARGE SCALE GENOMIC DNA]</scope>
    <source>
        <strain evidence="15">Zn</strain>
    </source>
</reference>
<feature type="domain" description="Pectate lyase" evidence="13">
    <location>
        <begin position="65"/>
        <end position="276"/>
    </location>
</feature>
<evidence type="ECO:0000313" key="15">
    <source>
        <dbReference type="Proteomes" id="UP000054321"/>
    </source>
</evidence>
<evidence type="ECO:0000256" key="1">
    <source>
        <dbReference type="ARBA" id="ARBA00000695"/>
    </source>
</evidence>
<evidence type="ECO:0000256" key="2">
    <source>
        <dbReference type="ARBA" id="ARBA00001913"/>
    </source>
</evidence>
<dbReference type="InterPro" id="IPR045032">
    <property type="entry name" value="PEL"/>
</dbReference>
<evidence type="ECO:0000256" key="5">
    <source>
        <dbReference type="ARBA" id="ARBA00012272"/>
    </source>
</evidence>
<dbReference type="InParanoid" id="A0A0C3HJ77"/>
<keyword evidence="15" id="KW-1185">Reference proteome</keyword>
<keyword evidence="7" id="KW-0479">Metal-binding</keyword>
<dbReference type="SMART" id="SM00656">
    <property type="entry name" value="Amb_all"/>
    <property type="match status" value="1"/>
</dbReference>
<evidence type="ECO:0000256" key="12">
    <source>
        <dbReference type="SAM" id="SignalP"/>
    </source>
</evidence>
<reference evidence="14 15" key="1">
    <citation type="submission" date="2014-04" db="EMBL/GenBank/DDBJ databases">
        <authorList>
            <consortium name="DOE Joint Genome Institute"/>
            <person name="Kuo A."/>
            <person name="Martino E."/>
            <person name="Perotto S."/>
            <person name="Kohler A."/>
            <person name="Nagy L.G."/>
            <person name="Floudas D."/>
            <person name="Copeland A."/>
            <person name="Barry K.W."/>
            <person name="Cichocki N."/>
            <person name="Veneault-Fourrey C."/>
            <person name="LaButti K."/>
            <person name="Lindquist E.A."/>
            <person name="Lipzen A."/>
            <person name="Lundell T."/>
            <person name="Morin E."/>
            <person name="Murat C."/>
            <person name="Sun H."/>
            <person name="Tunlid A."/>
            <person name="Henrissat B."/>
            <person name="Grigoriev I.V."/>
            <person name="Hibbett D.S."/>
            <person name="Martin F."/>
            <person name="Nordberg H.P."/>
            <person name="Cantor M.N."/>
            <person name="Hua S.X."/>
        </authorList>
    </citation>
    <scope>NUCLEOTIDE SEQUENCE [LARGE SCALE GENOMIC DNA]</scope>
    <source>
        <strain evidence="14 15">Zn</strain>
    </source>
</reference>
<evidence type="ECO:0000256" key="8">
    <source>
        <dbReference type="ARBA" id="ARBA00022729"/>
    </source>
</evidence>
<keyword evidence="11" id="KW-0624">Polysaccharide degradation</keyword>
<comment type="cofactor">
    <cofactor evidence="2">
        <name>Ca(2+)</name>
        <dbReference type="ChEBI" id="CHEBI:29108"/>
    </cofactor>
</comment>
<keyword evidence="9" id="KW-0106">Calcium</keyword>
<dbReference type="AlphaFoldDB" id="A0A0C3HJ77"/>
<sequence length="338" mass="36078">MKLSILSATLVLLAPLVLAAPTPTEKDHVERARIVKRATITDVADTGYATQNGVTTGGKGGTVTTVSTLAEFTAAANNAKNDDTTPRIIVVSGTISGSQQVRIGSNKSIIGLPGASFVGVGLFVWKQTNVIVRNIVSQKVLAANGDGIGIQNSTNVWVDHCEFFSDLDHDKDYYDGLIDITHASEWVTVSNTYLHDHWKTSLIGHSDNNAAEDTGHLHVTQHDNYWYNIGSRTPSLRFGTGHIYNSYFNSMNTGIDTRDGAQILIQSNVFSNCTEPIAALYSDDTGYANVYDTNLGDGTNTAPVGTLNPNSMPYSYSLLGSANVISAVVGKAGATLSF</sequence>
<dbReference type="EC" id="4.2.2.2" evidence="5"/>
<comment type="subcellular location">
    <subcellularLocation>
        <location evidence="3 11">Secreted</location>
    </subcellularLocation>
</comment>
<dbReference type="FunFam" id="2.160.20.10:FF:000036">
    <property type="entry name" value="Pectate lyase A"/>
    <property type="match status" value="1"/>
</dbReference>
<dbReference type="GO" id="GO:0030570">
    <property type="term" value="F:pectate lyase activity"/>
    <property type="evidence" value="ECO:0007669"/>
    <property type="project" value="UniProtKB-EC"/>
</dbReference>
<feature type="chain" id="PRO_5002165131" description="pectate lyase" evidence="12">
    <location>
        <begin position="20"/>
        <end position="338"/>
    </location>
</feature>
<dbReference type="GO" id="GO:0046872">
    <property type="term" value="F:metal ion binding"/>
    <property type="evidence" value="ECO:0007669"/>
    <property type="project" value="UniProtKB-KW"/>
</dbReference>
<dbReference type="InterPro" id="IPR011050">
    <property type="entry name" value="Pectin_lyase_fold/virulence"/>
</dbReference>
<accession>A0A0C3HJ77</accession>
<dbReference type="EMBL" id="KN832875">
    <property type="protein sequence ID" value="KIN02412.1"/>
    <property type="molecule type" value="Genomic_DNA"/>
</dbReference>
<dbReference type="SUPFAM" id="SSF51126">
    <property type="entry name" value="Pectin lyase-like"/>
    <property type="match status" value="1"/>
</dbReference>
<keyword evidence="11" id="KW-0119">Carbohydrate metabolism</keyword>
<dbReference type="Pfam" id="PF00544">
    <property type="entry name" value="Pectate_lyase_4"/>
    <property type="match status" value="1"/>
</dbReference>